<proteinExistence type="inferred from homology"/>
<dbReference type="FunFam" id="1.25.40.10:FF:000419">
    <property type="entry name" value="Outer membrane protein assembly factor BamD"/>
    <property type="match status" value="1"/>
</dbReference>
<dbReference type="InterPro" id="IPR017689">
    <property type="entry name" value="BamD"/>
</dbReference>
<evidence type="ECO:0000256" key="4">
    <source>
        <dbReference type="ARBA" id="ARBA00023237"/>
    </source>
</evidence>
<evidence type="ECO:0000256" key="7">
    <source>
        <dbReference type="SAM" id="MobiDB-lite"/>
    </source>
</evidence>
<dbReference type="PANTHER" id="PTHR37423:SF1">
    <property type="entry name" value="OUTER MEMBRANE PROTEIN ASSEMBLY FACTOR BAMD"/>
    <property type="match status" value="1"/>
</dbReference>
<feature type="signal peptide" evidence="8">
    <location>
        <begin position="1"/>
        <end position="21"/>
    </location>
</feature>
<dbReference type="InterPro" id="IPR039565">
    <property type="entry name" value="BamD-like"/>
</dbReference>
<evidence type="ECO:0000256" key="5">
    <source>
        <dbReference type="ARBA" id="ARBA00023288"/>
    </source>
</evidence>
<evidence type="ECO:0000256" key="3">
    <source>
        <dbReference type="ARBA" id="ARBA00023139"/>
    </source>
</evidence>
<feature type="domain" description="Outer membrane lipoprotein BamD-like" evidence="9">
    <location>
        <begin position="35"/>
        <end position="238"/>
    </location>
</feature>
<dbReference type="Gene3D" id="1.25.40.10">
    <property type="entry name" value="Tetratricopeptide repeat domain"/>
    <property type="match status" value="1"/>
</dbReference>
<protein>
    <recommendedName>
        <fullName evidence="6">Outer membrane protein assembly factor BamD</fullName>
    </recommendedName>
</protein>
<feature type="compositionally biased region" description="Acidic residues" evidence="7">
    <location>
        <begin position="283"/>
        <end position="297"/>
    </location>
</feature>
<dbReference type="Proteomes" id="UP000196573">
    <property type="component" value="Unassembled WGS sequence"/>
</dbReference>
<evidence type="ECO:0000256" key="2">
    <source>
        <dbReference type="ARBA" id="ARBA00023136"/>
    </source>
</evidence>
<dbReference type="HAMAP" id="MF_00922">
    <property type="entry name" value="OM_assembly_BamD"/>
    <property type="match status" value="1"/>
</dbReference>
<dbReference type="RefSeq" id="WP_087106360.1">
    <property type="nucleotide sequence ID" value="NZ_CBCSCN010000004.1"/>
</dbReference>
<comment type="subunit">
    <text evidence="6">Part of the Bam complex.</text>
</comment>
<dbReference type="PROSITE" id="PS51257">
    <property type="entry name" value="PROKAR_LIPOPROTEIN"/>
    <property type="match status" value="1"/>
</dbReference>
<dbReference type="GO" id="GO:0043165">
    <property type="term" value="P:Gram-negative-bacterium-type cell outer membrane assembly"/>
    <property type="evidence" value="ECO:0007669"/>
    <property type="project" value="UniProtKB-UniRule"/>
</dbReference>
<keyword evidence="2 6" id="KW-0472">Membrane</keyword>
<dbReference type="GO" id="GO:1990063">
    <property type="term" value="C:Bam protein complex"/>
    <property type="evidence" value="ECO:0007669"/>
    <property type="project" value="TreeGrafter"/>
</dbReference>
<evidence type="ECO:0000256" key="1">
    <source>
        <dbReference type="ARBA" id="ARBA00022729"/>
    </source>
</evidence>
<dbReference type="EMBL" id="FWPT01000001">
    <property type="protein sequence ID" value="SMA34415.1"/>
    <property type="molecule type" value="Genomic_DNA"/>
</dbReference>
<keyword evidence="4 6" id="KW-0998">Cell outer membrane</keyword>
<evidence type="ECO:0000256" key="6">
    <source>
        <dbReference type="HAMAP-Rule" id="MF_00922"/>
    </source>
</evidence>
<accession>A0A1X7AEK6</accession>
<dbReference type="InterPro" id="IPR011990">
    <property type="entry name" value="TPR-like_helical_dom_sf"/>
</dbReference>
<dbReference type="CDD" id="cd15830">
    <property type="entry name" value="BamD"/>
    <property type="match status" value="1"/>
</dbReference>
<dbReference type="GO" id="GO:0051205">
    <property type="term" value="P:protein insertion into membrane"/>
    <property type="evidence" value="ECO:0007669"/>
    <property type="project" value="UniProtKB-UniRule"/>
</dbReference>
<evidence type="ECO:0000256" key="8">
    <source>
        <dbReference type="SAM" id="SignalP"/>
    </source>
</evidence>
<dbReference type="AlphaFoldDB" id="A0A1X7AEK6"/>
<gene>
    <name evidence="10" type="primary">bamD_1</name>
    <name evidence="6" type="synonym">bamD</name>
    <name evidence="10" type="ORF">EHSB41UT_00390</name>
</gene>
<dbReference type="NCBIfam" id="TIGR03302">
    <property type="entry name" value="OM_YfiO"/>
    <property type="match status" value="1"/>
</dbReference>
<name>A0A1X7AEK6_9GAMM</name>
<dbReference type="OrthoDB" id="9779191at2"/>
<comment type="similarity">
    <text evidence="6">Belongs to the BamD family.</text>
</comment>
<keyword evidence="1 6" id="KW-0732">Signal</keyword>
<evidence type="ECO:0000259" key="9">
    <source>
        <dbReference type="Pfam" id="PF13525"/>
    </source>
</evidence>
<keyword evidence="3 6" id="KW-0564">Palmitate</keyword>
<comment type="function">
    <text evidence="6">Part of the outer membrane protein assembly complex, which is involved in assembly and insertion of beta-barrel proteins into the outer membrane.</text>
</comment>
<feature type="region of interest" description="Disordered" evidence="7">
    <location>
        <begin position="280"/>
        <end position="303"/>
    </location>
</feature>
<sequence>MRPAKQLYKHIGILALSALLAACSSSEVKVDENLTEAQLYQQANKQLENSNFSGAVDTLRALESRYPFGPFAEQAQLDLVYAYYRSMEPEAARASAERFIRLHPNNPNVDYAYYMRGLASNTADLGLIERYIPVDMSERDPGQARQSFTEFGELLRRFPDSRYAPDARQRMIYLRNRMARYEMHVADYYMKRKAYVAAINRGRYVVEHLQGTPVVEEALGLMIEGYQYLGLNTPANETLEVLKANFPDSKMINAEGAFVGHRIYGDVDPGLLSTVSFGLLGEDTPEPPQAEENEEDSSFLSTMTFGLFGDDAAEAPEAPEPPEQP</sequence>
<feature type="chain" id="PRO_5013410068" description="Outer membrane protein assembly factor BamD" evidence="8">
    <location>
        <begin position="22"/>
        <end position="325"/>
    </location>
</feature>
<evidence type="ECO:0000313" key="10">
    <source>
        <dbReference type="EMBL" id="SMA34415.1"/>
    </source>
</evidence>
<keyword evidence="11" id="KW-1185">Reference proteome</keyword>
<comment type="subcellular location">
    <subcellularLocation>
        <location evidence="6">Cell outer membrane</location>
        <topology evidence="6">Lipid-anchor</topology>
    </subcellularLocation>
</comment>
<organism evidence="10 11">
    <name type="scientific">Parendozoicomonas haliclonae</name>
    <dbReference type="NCBI Taxonomy" id="1960125"/>
    <lineage>
        <taxon>Bacteria</taxon>
        <taxon>Pseudomonadati</taxon>
        <taxon>Pseudomonadota</taxon>
        <taxon>Gammaproteobacteria</taxon>
        <taxon>Oceanospirillales</taxon>
        <taxon>Endozoicomonadaceae</taxon>
        <taxon>Parendozoicomonas</taxon>
    </lineage>
</organism>
<dbReference type="SUPFAM" id="SSF48452">
    <property type="entry name" value="TPR-like"/>
    <property type="match status" value="1"/>
</dbReference>
<evidence type="ECO:0000313" key="11">
    <source>
        <dbReference type="Proteomes" id="UP000196573"/>
    </source>
</evidence>
<reference evidence="10 11" key="1">
    <citation type="submission" date="2017-03" db="EMBL/GenBank/DDBJ databases">
        <authorList>
            <person name="Afonso C.L."/>
            <person name="Miller P.J."/>
            <person name="Scott M.A."/>
            <person name="Spackman E."/>
            <person name="Goraichik I."/>
            <person name="Dimitrov K.M."/>
            <person name="Suarez D.L."/>
            <person name="Swayne D.E."/>
        </authorList>
    </citation>
    <scope>NUCLEOTIDE SEQUENCE [LARGE SCALE GENOMIC DNA]</scope>
    <source>
        <strain evidence="10">SB41UT1</strain>
    </source>
</reference>
<dbReference type="Pfam" id="PF13525">
    <property type="entry name" value="YfiO"/>
    <property type="match status" value="1"/>
</dbReference>
<dbReference type="PANTHER" id="PTHR37423">
    <property type="entry name" value="SOLUBLE LYTIC MUREIN TRANSGLYCOSYLASE-RELATED"/>
    <property type="match status" value="1"/>
</dbReference>
<keyword evidence="5 6" id="KW-0449">Lipoprotein</keyword>